<name>A0A2R5F3Z5_9PROT</name>
<organism evidence="1 2">
    <name type="scientific">Novimethylophilus kurashikiensis</name>
    <dbReference type="NCBI Taxonomy" id="1825523"/>
    <lineage>
        <taxon>Bacteria</taxon>
        <taxon>Pseudomonadati</taxon>
        <taxon>Pseudomonadota</taxon>
        <taxon>Betaproteobacteria</taxon>
        <taxon>Nitrosomonadales</taxon>
        <taxon>Methylophilaceae</taxon>
        <taxon>Novimethylophilus</taxon>
    </lineage>
</organism>
<dbReference type="EMBL" id="BDOQ01000002">
    <property type="protein sequence ID" value="GBG12769.1"/>
    <property type="molecule type" value="Genomic_DNA"/>
</dbReference>
<dbReference type="AlphaFoldDB" id="A0A2R5F3Z5"/>
<evidence type="ECO:0000313" key="2">
    <source>
        <dbReference type="Proteomes" id="UP000245081"/>
    </source>
</evidence>
<dbReference type="Proteomes" id="UP000245081">
    <property type="component" value="Unassembled WGS sequence"/>
</dbReference>
<proteinExistence type="predicted"/>
<reference evidence="1 2" key="1">
    <citation type="journal article" date="2018" name="Environ. Microbiol.">
        <title>Isolation and genomic characterization of Novimethylophilus kurashikiensis gen. nov. sp. nov., a new lanthanide-dependent methylotrophic species of Methylophilaceae.</title>
        <authorList>
            <person name="Lv H."/>
            <person name="Sahin N."/>
            <person name="Tani A."/>
        </authorList>
    </citation>
    <scope>NUCLEOTIDE SEQUENCE [LARGE SCALE GENOMIC DNA]</scope>
    <source>
        <strain evidence="1 2">La2-4</strain>
    </source>
</reference>
<evidence type="ECO:0000313" key="1">
    <source>
        <dbReference type="EMBL" id="GBG12769.1"/>
    </source>
</evidence>
<sequence length="103" mass="11387">MEDGGVKEVGGTKMKRMVLMAVLAMVWGTAVAEEPKVGESISSQIEPWTVAPIEYVCTPDQRTNMEAESKFCMGNTTYSKDYCYGTAFIRNCTKRPQARPPQG</sequence>
<accession>A0A2R5F3Z5</accession>
<protein>
    <submittedName>
        <fullName evidence="1">Carbon starvation protein A</fullName>
    </submittedName>
</protein>
<gene>
    <name evidence="1" type="ORF">NMK_0304</name>
</gene>
<comment type="caution">
    <text evidence="1">The sequence shown here is derived from an EMBL/GenBank/DDBJ whole genome shotgun (WGS) entry which is preliminary data.</text>
</comment>
<keyword evidence="2" id="KW-1185">Reference proteome</keyword>